<evidence type="ECO:0000259" key="1">
    <source>
        <dbReference type="Pfam" id="PF20068"/>
    </source>
</evidence>
<protein>
    <submittedName>
        <fullName evidence="2">Amphi-Trp domain-containing protein</fullName>
    </submittedName>
</protein>
<dbReference type="Proteomes" id="UP000784435">
    <property type="component" value="Unassembled WGS sequence"/>
</dbReference>
<reference evidence="2" key="2">
    <citation type="submission" date="2021-09" db="EMBL/GenBank/DDBJ databases">
        <authorList>
            <person name="Gilroy R."/>
        </authorList>
    </citation>
    <scope>NUCLEOTIDE SEQUENCE</scope>
    <source>
        <strain evidence="2">ChiGjej5B5-7349</strain>
    </source>
</reference>
<reference evidence="2" key="1">
    <citation type="journal article" date="2021" name="PeerJ">
        <title>Extensive microbial diversity within the chicken gut microbiome revealed by metagenomics and culture.</title>
        <authorList>
            <person name="Gilroy R."/>
            <person name="Ravi A."/>
            <person name="Getino M."/>
            <person name="Pursley I."/>
            <person name="Horton D.L."/>
            <person name="Alikhan N.F."/>
            <person name="Baker D."/>
            <person name="Gharbi K."/>
            <person name="Hall N."/>
            <person name="Watson M."/>
            <person name="Adriaenssens E.M."/>
            <person name="Foster-Nyarko E."/>
            <person name="Jarju S."/>
            <person name="Secka A."/>
            <person name="Antonio M."/>
            <person name="Oren A."/>
            <person name="Chaudhuri R.R."/>
            <person name="La Ragione R."/>
            <person name="Hildebrand F."/>
            <person name="Pallen M.J."/>
        </authorList>
    </citation>
    <scope>NUCLEOTIDE SEQUENCE</scope>
    <source>
        <strain evidence="2">ChiGjej5B5-7349</strain>
    </source>
</reference>
<accession>A0A921MEZ8</accession>
<dbReference type="Pfam" id="PF20068">
    <property type="entry name" value="Amphi-Trp"/>
    <property type="match status" value="1"/>
</dbReference>
<organism evidence="2 3">
    <name type="scientific">Brevibacterium senegalense</name>
    <dbReference type="NCBI Taxonomy" id="1033736"/>
    <lineage>
        <taxon>Bacteria</taxon>
        <taxon>Bacillati</taxon>
        <taxon>Actinomycetota</taxon>
        <taxon>Actinomycetes</taxon>
        <taxon>Micrococcales</taxon>
        <taxon>Brevibacteriaceae</taxon>
        <taxon>Brevibacterium</taxon>
    </lineage>
</organism>
<dbReference type="InterPro" id="IPR027598">
    <property type="entry name" value="Amphi-Trp_dom"/>
</dbReference>
<gene>
    <name evidence="2" type="ORF">K8V08_09170</name>
</gene>
<dbReference type="NCBIfam" id="TIGR04354">
    <property type="entry name" value="amphi-Trp"/>
    <property type="match status" value="1"/>
</dbReference>
<proteinExistence type="predicted"/>
<evidence type="ECO:0000313" key="3">
    <source>
        <dbReference type="Proteomes" id="UP000784435"/>
    </source>
</evidence>
<name>A0A921MEZ8_9MICO</name>
<sequence>MSDELFEHETESTITREQAAAKLRALADTLEKQNSLRVVQGGHDVTVRVGDTVDYELEVEVEPGGKSEIEVTLSW</sequence>
<feature type="domain" description="Amphi-Trp" evidence="1">
    <location>
        <begin position="7"/>
        <end position="75"/>
    </location>
</feature>
<dbReference type="AlphaFoldDB" id="A0A921MEZ8"/>
<comment type="caution">
    <text evidence="2">The sequence shown here is derived from an EMBL/GenBank/DDBJ whole genome shotgun (WGS) entry which is preliminary data.</text>
</comment>
<evidence type="ECO:0000313" key="2">
    <source>
        <dbReference type="EMBL" id="HJG80567.1"/>
    </source>
</evidence>
<dbReference type="EMBL" id="DYUK01000198">
    <property type="protein sequence ID" value="HJG80567.1"/>
    <property type="molecule type" value="Genomic_DNA"/>
</dbReference>